<organism evidence="2 3">
    <name type="scientific">Megalurothrips usitatus</name>
    <name type="common">bean blossom thrips</name>
    <dbReference type="NCBI Taxonomy" id="439358"/>
    <lineage>
        <taxon>Eukaryota</taxon>
        <taxon>Metazoa</taxon>
        <taxon>Ecdysozoa</taxon>
        <taxon>Arthropoda</taxon>
        <taxon>Hexapoda</taxon>
        <taxon>Insecta</taxon>
        <taxon>Pterygota</taxon>
        <taxon>Neoptera</taxon>
        <taxon>Paraneoptera</taxon>
        <taxon>Thysanoptera</taxon>
        <taxon>Terebrantia</taxon>
        <taxon>Thripoidea</taxon>
        <taxon>Thripidae</taxon>
        <taxon>Megalurothrips</taxon>
    </lineage>
</organism>
<feature type="compositionally biased region" description="Basic and acidic residues" evidence="1">
    <location>
        <begin position="227"/>
        <end position="236"/>
    </location>
</feature>
<gene>
    <name evidence="2" type="ORF">ONE63_005480</name>
</gene>
<dbReference type="AlphaFoldDB" id="A0AAV7XZP9"/>
<dbReference type="Proteomes" id="UP001075354">
    <property type="component" value="Chromosome 2"/>
</dbReference>
<name>A0AAV7XZP9_9NEOP</name>
<sequence length="244" mass="25291">MVIGGSAAPEPRRGSLNHGDLFHDIPDDDDDAFRALDLGPQVRPYAVGAPLKAPRALSAGGAAAGTVLVNQGAVTTRIESDRDGHGAGGPNQAVVSKVSTDLGQATLRPGNITTSVTTGPGQATLRQATMATAVSTDQEHASHRPTTVTTSVTTDLGQPTHRPATVITEVSTNQEHASHRPAAAVQSTGGASQSTHRGQGGCDDHHRALQKCGTGEPARWPAGRTAWPRDDGDGQRWPHGRRLT</sequence>
<dbReference type="EMBL" id="JAPTSV010000002">
    <property type="protein sequence ID" value="KAJ1530598.1"/>
    <property type="molecule type" value="Genomic_DNA"/>
</dbReference>
<evidence type="ECO:0000313" key="2">
    <source>
        <dbReference type="EMBL" id="KAJ1530598.1"/>
    </source>
</evidence>
<proteinExistence type="predicted"/>
<feature type="compositionally biased region" description="Polar residues" evidence="1">
    <location>
        <begin position="185"/>
        <end position="197"/>
    </location>
</feature>
<reference evidence="2" key="1">
    <citation type="submission" date="2022-12" db="EMBL/GenBank/DDBJ databases">
        <title>Chromosome-level genome assembly of the bean flower thrips Megalurothrips usitatus.</title>
        <authorList>
            <person name="Ma L."/>
            <person name="Liu Q."/>
            <person name="Li H."/>
            <person name="Cai W."/>
        </authorList>
    </citation>
    <scope>NUCLEOTIDE SEQUENCE</scope>
    <source>
        <strain evidence="2">Cailab_2022a</strain>
    </source>
</reference>
<keyword evidence="3" id="KW-1185">Reference proteome</keyword>
<protein>
    <submittedName>
        <fullName evidence="2">Uncharacterized protein</fullName>
    </submittedName>
</protein>
<feature type="region of interest" description="Disordered" evidence="1">
    <location>
        <begin position="1"/>
        <end position="23"/>
    </location>
</feature>
<evidence type="ECO:0000313" key="3">
    <source>
        <dbReference type="Proteomes" id="UP001075354"/>
    </source>
</evidence>
<feature type="region of interest" description="Disordered" evidence="1">
    <location>
        <begin position="133"/>
        <end position="244"/>
    </location>
</feature>
<comment type="caution">
    <text evidence="2">The sequence shown here is derived from an EMBL/GenBank/DDBJ whole genome shotgun (WGS) entry which is preliminary data.</text>
</comment>
<evidence type="ECO:0000256" key="1">
    <source>
        <dbReference type="SAM" id="MobiDB-lite"/>
    </source>
</evidence>
<accession>A0AAV7XZP9</accession>